<protein>
    <submittedName>
        <fullName evidence="4">Syntaxin-8</fullName>
    </submittedName>
</protein>
<name>G5B0E2_HETGA</name>
<proteinExistence type="predicted"/>
<gene>
    <name evidence="4" type="ORF">GW7_10772</name>
</gene>
<reference evidence="4 5" key="1">
    <citation type="journal article" date="2011" name="Nature">
        <title>Genome sequencing reveals insights into physiology and longevity of the naked mole rat.</title>
        <authorList>
            <person name="Kim E.B."/>
            <person name="Fang X."/>
            <person name="Fushan A.A."/>
            <person name="Huang Z."/>
            <person name="Lobanov A.V."/>
            <person name="Han L."/>
            <person name="Marino S.M."/>
            <person name="Sun X."/>
            <person name="Turanov A.A."/>
            <person name="Yang P."/>
            <person name="Yim S.H."/>
            <person name="Zhao X."/>
            <person name="Kasaikina M.V."/>
            <person name="Stoletzki N."/>
            <person name="Peng C."/>
            <person name="Polak P."/>
            <person name="Xiong Z."/>
            <person name="Kiezun A."/>
            <person name="Zhu Y."/>
            <person name="Chen Y."/>
            <person name="Kryukov G.V."/>
            <person name="Zhang Q."/>
            <person name="Peshkin L."/>
            <person name="Yang L."/>
            <person name="Bronson R.T."/>
            <person name="Buffenstein R."/>
            <person name="Wang B."/>
            <person name="Han C."/>
            <person name="Li Q."/>
            <person name="Chen L."/>
            <person name="Zhao W."/>
            <person name="Sunyaev S.R."/>
            <person name="Park T.J."/>
            <person name="Zhang G."/>
            <person name="Wang J."/>
            <person name="Gladyshev V.N."/>
        </authorList>
    </citation>
    <scope>NUCLEOTIDE SEQUENCE [LARGE SCALE GENOMIC DNA]</scope>
</reference>
<dbReference type="SUPFAM" id="SSF58038">
    <property type="entry name" value="SNARE fusion complex"/>
    <property type="match status" value="1"/>
</dbReference>
<dbReference type="InParanoid" id="G5B0E2"/>
<evidence type="ECO:0000259" key="3">
    <source>
        <dbReference type="PROSITE" id="PS50192"/>
    </source>
</evidence>
<dbReference type="InterPro" id="IPR041875">
    <property type="entry name" value="Syntaxin-8_SNARE"/>
</dbReference>
<sequence length="125" mass="14419">MREEAKGVVPNPWLFEEPEETRGLGFDELWQQQQNIIQEQDACHDTLSSIISFQTQMGQEIRNELDEQNEIVDDLANLIENTNEKLHTKTRHVNLINRKSASCRMIMVILLLLLAVVVIAYLSTN</sequence>
<dbReference type="Pfam" id="PF05739">
    <property type="entry name" value="SNARE"/>
    <property type="match status" value="1"/>
</dbReference>
<evidence type="ECO:0000313" key="4">
    <source>
        <dbReference type="EMBL" id="EHB02753.1"/>
    </source>
</evidence>
<evidence type="ECO:0000256" key="1">
    <source>
        <dbReference type="ARBA" id="ARBA00023054"/>
    </source>
</evidence>
<keyword evidence="1" id="KW-0175">Coiled coil</keyword>
<keyword evidence="2" id="KW-0812">Transmembrane</keyword>
<dbReference type="Proteomes" id="UP000006813">
    <property type="component" value="Unassembled WGS sequence"/>
</dbReference>
<dbReference type="PROSITE" id="PS50192">
    <property type="entry name" value="T_SNARE"/>
    <property type="match status" value="1"/>
</dbReference>
<dbReference type="CDD" id="cd15852">
    <property type="entry name" value="SNARE_Syntaxin8"/>
    <property type="match status" value="1"/>
</dbReference>
<dbReference type="EMBL" id="JH167812">
    <property type="protein sequence ID" value="EHB02753.1"/>
    <property type="molecule type" value="Genomic_DNA"/>
</dbReference>
<organism evidence="4 5">
    <name type="scientific">Heterocephalus glaber</name>
    <name type="common">Naked mole rat</name>
    <dbReference type="NCBI Taxonomy" id="10181"/>
    <lineage>
        <taxon>Eukaryota</taxon>
        <taxon>Metazoa</taxon>
        <taxon>Chordata</taxon>
        <taxon>Craniata</taxon>
        <taxon>Vertebrata</taxon>
        <taxon>Euteleostomi</taxon>
        <taxon>Mammalia</taxon>
        <taxon>Eutheria</taxon>
        <taxon>Euarchontoglires</taxon>
        <taxon>Glires</taxon>
        <taxon>Rodentia</taxon>
        <taxon>Hystricomorpha</taxon>
        <taxon>Bathyergidae</taxon>
        <taxon>Heterocephalus</taxon>
    </lineage>
</organism>
<accession>G5B0E2</accession>
<keyword evidence="2" id="KW-1133">Transmembrane helix</keyword>
<feature type="domain" description="T-SNARE coiled-coil homology" evidence="3">
    <location>
        <begin position="34"/>
        <end position="96"/>
    </location>
</feature>
<evidence type="ECO:0000256" key="2">
    <source>
        <dbReference type="SAM" id="Phobius"/>
    </source>
</evidence>
<dbReference type="Gene3D" id="1.20.5.110">
    <property type="match status" value="1"/>
</dbReference>
<evidence type="ECO:0000313" key="5">
    <source>
        <dbReference type="Proteomes" id="UP000006813"/>
    </source>
</evidence>
<dbReference type="AlphaFoldDB" id="G5B0E2"/>
<feature type="transmembrane region" description="Helical" evidence="2">
    <location>
        <begin position="105"/>
        <end position="123"/>
    </location>
</feature>
<dbReference type="STRING" id="10181.G5B0E2"/>
<dbReference type="InterPro" id="IPR000727">
    <property type="entry name" value="T_SNARE_dom"/>
</dbReference>
<dbReference type="SMART" id="SM00397">
    <property type="entry name" value="t_SNARE"/>
    <property type="match status" value="1"/>
</dbReference>
<keyword evidence="2" id="KW-0472">Membrane</keyword>